<accession>A0A397UM29</accession>
<feature type="non-terminal residue" evidence="1">
    <location>
        <position position="61"/>
    </location>
</feature>
<dbReference type="AlphaFoldDB" id="A0A397UM29"/>
<evidence type="ECO:0000313" key="1">
    <source>
        <dbReference type="EMBL" id="RIB11204.1"/>
    </source>
</evidence>
<protein>
    <submittedName>
        <fullName evidence="1">Uncharacterized protein</fullName>
    </submittedName>
</protein>
<keyword evidence="2" id="KW-1185">Reference proteome</keyword>
<dbReference type="OrthoDB" id="3995949at2759"/>
<reference evidence="1 2" key="1">
    <citation type="submission" date="2018-06" db="EMBL/GenBank/DDBJ databases">
        <title>Comparative genomics reveals the genomic features of Rhizophagus irregularis, R. cerebriforme, R. diaphanum and Gigaspora rosea, and their symbiotic lifestyle signature.</title>
        <authorList>
            <person name="Morin E."/>
            <person name="San Clemente H."/>
            <person name="Chen E.C.H."/>
            <person name="De La Providencia I."/>
            <person name="Hainaut M."/>
            <person name="Kuo A."/>
            <person name="Kohler A."/>
            <person name="Murat C."/>
            <person name="Tang N."/>
            <person name="Roy S."/>
            <person name="Loubradou J."/>
            <person name="Henrissat B."/>
            <person name="Grigoriev I.V."/>
            <person name="Corradi N."/>
            <person name="Roux C."/>
            <person name="Martin F.M."/>
        </authorList>
    </citation>
    <scope>NUCLEOTIDE SEQUENCE [LARGE SCALE GENOMIC DNA]</scope>
    <source>
        <strain evidence="1 2">DAOM 194757</strain>
    </source>
</reference>
<sequence length="61" mass="7249">MKHGEKVYFIIGEHENMLVSLIDDLTKSLEKESNNAFKLSYQSKLYFIIDKYDEAFEDLTR</sequence>
<dbReference type="Proteomes" id="UP000266673">
    <property type="component" value="Unassembled WGS sequence"/>
</dbReference>
<name>A0A397UM29_9GLOM</name>
<gene>
    <name evidence="1" type="ORF">C2G38_2104214</name>
</gene>
<comment type="caution">
    <text evidence="1">The sequence shown here is derived from an EMBL/GenBank/DDBJ whole genome shotgun (WGS) entry which is preliminary data.</text>
</comment>
<organism evidence="1 2">
    <name type="scientific">Gigaspora rosea</name>
    <dbReference type="NCBI Taxonomy" id="44941"/>
    <lineage>
        <taxon>Eukaryota</taxon>
        <taxon>Fungi</taxon>
        <taxon>Fungi incertae sedis</taxon>
        <taxon>Mucoromycota</taxon>
        <taxon>Glomeromycotina</taxon>
        <taxon>Glomeromycetes</taxon>
        <taxon>Diversisporales</taxon>
        <taxon>Gigasporaceae</taxon>
        <taxon>Gigaspora</taxon>
    </lineage>
</organism>
<proteinExistence type="predicted"/>
<evidence type="ECO:0000313" key="2">
    <source>
        <dbReference type="Proteomes" id="UP000266673"/>
    </source>
</evidence>
<dbReference type="EMBL" id="QKWP01001162">
    <property type="protein sequence ID" value="RIB11204.1"/>
    <property type="molecule type" value="Genomic_DNA"/>
</dbReference>